<dbReference type="Proteomes" id="UP000095009">
    <property type="component" value="Unassembled WGS sequence"/>
</dbReference>
<accession>A0A1E3PEZ6</accession>
<name>A0A1E3PEZ6_9ASCO</name>
<reference evidence="1 2" key="1">
    <citation type="journal article" date="2016" name="Proc. Natl. Acad. Sci. U.S.A.">
        <title>Comparative genomics of biotechnologically important yeasts.</title>
        <authorList>
            <person name="Riley R."/>
            <person name="Haridas S."/>
            <person name="Wolfe K.H."/>
            <person name="Lopes M.R."/>
            <person name="Hittinger C.T."/>
            <person name="Goeker M."/>
            <person name="Salamov A.A."/>
            <person name="Wisecaver J.H."/>
            <person name="Long T.M."/>
            <person name="Calvey C.H."/>
            <person name="Aerts A.L."/>
            <person name="Barry K.W."/>
            <person name="Choi C."/>
            <person name="Clum A."/>
            <person name="Coughlan A.Y."/>
            <person name="Deshpande S."/>
            <person name="Douglass A.P."/>
            <person name="Hanson S.J."/>
            <person name="Klenk H.-P."/>
            <person name="LaButti K.M."/>
            <person name="Lapidus A."/>
            <person name="Lindquist E.A."/>
            <person name="Lipzen A.M."/>
            <person name="Meier-Kolthoff J.P."/>
            <person name="Ohm R.A."/>
            <person name="Otillar R.P."/>
            <person name="Pangilinan J.L."/>
            <person name="Peng Y."/>
            <person name="Rokas A."/>
            <person name="Rosa C.A."/>
            <person name="Scheuner C."/>
            <person name="Sibirny A.A."/>
            <person name="Slot J.C."/>
            <person name="Stielow J.B."/>
            <person name="Sun H."/>
            <person name="Kurtzman C.P."/>
            <person name="Blackwell M."/>
            <person name="Grigoriev I.V."/>
            <person name="Jeffries T.W."/>
        </authorList>
    </citation>
    <scope>NUCLEOTIDE SEQUENCE [LARGE SCALE GENOMIC DNA]</scope>
    <source>
        <strain evidence="1 2">DSM 6958</strain>
    </source>
</reference>
<proteinExistence type="predicted"/>
<evidence type="ECO:0000313" key="2">
    <source>
        <dbReference type="Proteomes" id="UP000095009"/>
    </source>
</evidence>
<protein>
    <submittedName>
        <fullName evidence="1">Uncharacterized protein</fullName>
    </submittedName>
</protein>
<sequence>METIKDSFGLKRNSKISVSQTSLLGLTEELTISKERFLNDRKYNSIFKSGSAPSYGSNESVNKIQEKESCSGKSFENGKINEIVAEEYKFYPGSYRCKDSPARKSTCQGSHKASIKSKSNSFRIQQYRKKERFLSGGSITLDDGVTKGEETNDSKLRQINNKLIQKSRIYDRLKYEATINLRAGINSETCEGPGDGEGIGGLIDFHGMASRNDYPEESLEYDSDNSISREDEVEVVDEFGRTRLVPLKDKAKYEFELNQESQVRKKVPDNLIYGSIIQHESFKIPEKRLNIFKQSKFNEENFTKAADHYSSDW</sequence>
<feature type="non-terminal residue" evidence="1">
    <location>
        <position position="313"/>
    </location>
</feature>
<dbReference type="AlphaFoldDB" id="A0A1E3PEZ6"/>
<evidence type="ECO:0000313" key="1">
    <source>
        <dbReference type="EMBL" id="ODQ63989.1"/>
    </source>
</evidence>
<keyword evidence="2" id="KW-1185">Reference proteome</keyword>
<dbReference type="EMBL" id="KV454413">
    <property type="protein sequence ID" value="ODQ63989.1"/>
    <property type="molecule type" value="Genomic_DNA"/>
</dbReference>
<gene>
    <name evidence="1" type="ORF">NADFUDRAFT_84038</name>
</gene>
<dbReference type="OrthoDB" id="333551at2759"/>
<organism evidence="1 2">
    <name type="scientific">Nadsonia fulvescens var. elongata DSM 6958</name>
    <dbReference type="NCBI Taxonomy" id="857566"/>
    <lineage>
        <taxon>Eukaryota</taxon>
        <taxon>Fungi</taxon>
        <taxon>Dikarya</taxon>
        <taxon>Ascomycota</taxon>
        <taxon>Saccharomycotina</taxon>
        <taxon>Dipodascomycetes</taxon>
        <taxon>Dipodascales</taxon>
        <taxon>Dipodascales incertae sedis</taxon>
        <taxon>Nadsonia</taxon>
    </lineage>
</organism>